<dbReference type="FunFam" id="2.60.120.740:FF:000003">
    <property type="entry name" value="Protein eva-1 homolog C"/>
    <property type="match status" value="1"/>
</dbReference>
<feature type="domain" description="SUEL-type lectin" evidence="5">
    <location>
        <begin position="127"/>
        <end position="216"/>
    </location>
</feature>
<evidence type="ECO:0000256" key="1">
    <source>
        <dbReference type="ARBA" id="ARBA00022546"/>
    </source>
</evidence>
<dbReference type="Pfam" id="PF02140">
    <property type="entry name" value="SUEL_Lectin"/>
    <property type="match status" value="2"/>
</dbReference>
<keyword evidence="7" id="KW-1185">Reference proteome</keyword>
<organism evidence="6 7">
    <name type="scientific">Gasterosteus aculeatus aculeatus</name>
    <name type="common">three-spined stickleback</name>
    <dbReference type="NCBI Taxonomy" id="481459"/>
    <lineage>
        <taxon>Eukaryota</taxon>
        <taxon>Metazoa</taxon>
        <taxon>Chordata</taxon>
        <taxon>Craniata</taxon>
        <taxon>Vertebrata</taxon>
        <taxon>Euteleostomi</taxon>
        <taxon>Actinopterygii</taxon>
        <taxon>Neopterygii</taxon>
        <taxon>Teleostei</taxon>
        <taxon>Neoteleostei</taxon>
        <taxon>Acanthomorphata</taxon>
        <taxon>Eupercaria</taxon>
        <taxon>Perciformes</taxon>
        <taxon>Cottioidei</taxon>
        <taxon>Gasterosteales</taxon>
        <taxon>Gasterosteidae</taxon>
        <taxon>Gasterosteus</taxon>
    </lineage>
</organism>
<feature type="chain" id="PRO_5042944595" description="SUEL-type lectin domain-containing protein" evidence="4">
    <location>
        <begin position="23"/>
        <end position="226"/>
    </location>
</feature>
<dbReference type="CDD" id="cd22833">
    <property type="entry name" value="Gal_Rha_Lectin_CSL1-2_RBL_SML_rpt1"/>
    <property type="match status" value="1"/>
</dbReference>
<dbReference type="GO" id="GO:0030246">
    <property type="term" value="F:carbohydrate binding"/>
    <property type="evidence" value="ECO:0007669"/>
    <property type="project" value="UniProtKB-KW"/>
</dbReference>
<evidence type="ECO:0000256" key="3">
    <source>
        <dbReference type="ARBA" id="ARBA00022737"/>
    </source>
</evidence>
<keyword evidence="2" id="KW-0430">Lectin</keyword>
<reference evidence="6" key="2">
    <citation type="submission" date="2025-08" db="UniProtKB">
        <authorList>
            <consortium name="Ensembl"/>
        </authorList>
    </citation>
    <scope>IDENTIFICATION</scope>
</reference>
<dbReference type="PROSITE" id="PS50228">
    <property type="entry name" value="SUEL_LECTIN"/>
    <property type="match status" value="2"/>
</dbReference>
<name>A0AAQ4QYY2_GASAC</name>
<feature type="domain" description="SUEL-type lectin" evidence="5">
    <location>
        <begin position="38"/>
        <end position="120"/>
    </location>
</feature>
<keyword evidence="4" id="KW-0732">Signal</keyword>
<dbReference type="GeneTree" id="ENSGT00940000154285"/>
<dbReference type="PANTHER" id="PTHR46780">
    <property type="entry name" value="PROTEIN EVA-1"/>
    <property type="match status" value="1"/>
</dbReference>
<proteinExistence type="predicted"/>
<dbReference type="InterPro" id="IPR043159">
    <property type="entry name" value="Lectin_gal-bd_sf"/>
</dbReference>
<evidence type="ECO:0000313" key="7">
    <source>
        <dbReference type="Proteomes" id="UP000007635"/>
    </source>
</evidence>
<feature type="signal peptide" evidence="4">
    <location>
        <begin position="1"/>
        <end position="22"/>
    </location>
</feature>
<evidence type="ECO:0000259" key="5">
    <source>
        <dbReference type="PROSITE" id="PS50228"/>
    </source>
</evidence>
<dbReference type="Proteomes" id="UP000007635">
    <property type="component" value="Chromosome XII"/>
</dbReference>
<sequence>MFSFKVSTTLLLACSIIRAVDSTKKVTTCYNGDNVQRLSCDTGVIQVHSALYGRKDNETCSEEIPPNQLADTTCSLAGTTALVKTGCDGKRECELNPNTVRTSDPCRGISKYLQTIYSCFPAIHFATCEGSLANLQCDQGLQIRVYGADYGRRDTTTCIYKRPDAQVQNVLCSAPSPKVAERCNGKNNCIITASNSVFGDPCPGTYKYLEVAYICEYPTTNPEESL</sequence>
<dbReference type="Ensembl" id="ENSGACT00000050254.1">
    <property type="protein sequence ID" value="ENSGACP00000056042.1"/>
    <property type="gene ID" value="ENSGACG00000034528.1"/>
</dbReference>
<dbReference type="CDD" id="cd22835">
    <property type="entry name" value="Gal_Rha_Lectin_SML_rpt2"/>
    <property type="match status" value="1"/>
</dbReference>
<dbReference type="AlphaFoldDB" id="A0AAQ4QYY2"/>
<keyword evidence="3" id="KW-0677">Repeat</keyword>
<evidence type="ECO:0000256" key="4">
    <source>
        <dbReference type="SAM" id="SignalP"/>
    </source>
</evidence>
<evidence type="ECO:0000256" key="2">
    <source>
        <dbReference type="ARBA" id="ARBA00022734"/>
    </source>
</evidence>
<reference evidence="6 7" key="1">
    <citation type="journal article" date="2021" name="G3 (Bethesda)">
        <title>Improved contiguity of the threespine stickleback genome using long-read sequencing.</title>
        <authorList>
            <person name="Nath S."/>
            <person name="Shaw D.E."/>
            <person name="White M.A."/>
        </authorList>
    </citation>
    <scope>NUCLEOTIDE SEQUENCE [LARGE SCALE GENOMIC DNA]</scope>
    <source>
        <strain evidence="6 7">Lake Benthic</strain>
    </source>
</reference>
<dbReference type="Gene3D" id="2.60.120.740">
    <property type="match status" value="2"/>
</dbReference>
<protein>
    <recommendedName>
        <fullName evidence="5">SUEL-type lectin domain-containing protein</fullName>
    </recommendedName>
</protein>
<accession>A0AAQ4QYY2</accession>
<reference evidence="6" key="3">
    <citation type="submission" date="2025-09" db="UniProtKB">
        <authorList>
            <consortium name="Ensembl"/>
        </authorList>
    </citation>
    <scope>IDENTIFICATION</scope>
</reference>
<dbReference type="InterPro" id="IPR000922">
    <property type="entry name" value="Lectin_gal-bd_dom"/>
</dbReference>
<keyword evidence="1" id="KW-0348">Hemagglutinin</keyword>
<evidence type="ECO:0000313" key="6">
    <source>
        <dbReference type="Ensembl" id="ENSGACP00000056042.1"/>
    </source>
</evidence>